<dbReference type="OrthoDB" id="9792285at2"/>
<dbReference type="PANTHER" id="PTHR10680">
    <property type="entry name" value="PEPTIDYL-GLYCINE ALPHA-AMIDATING MONOOXYGENASE"/>
    <property type="match status" value="1"/>
</dbReference>
<comment type="caution">
    <text evidence="5">The sequence shown here is derived from an EMBL/GenBank/DDBJ whole genome shotgun (WGS) entry which is preliminary data.</text>
</comment>
<dbReference type="Proteomes" id="UP000037822">
    <property type="component" value="Unassembled WGS sequence"/>
</dbReference>
<dbReference type="AlphaFoldDB" id="A0A0N1F5Y7"/>
<dbReference type="InterPro" id="IPR011042">
    <property type="entry name" value="6-blade_b-propeller_TolB-like"/>
</dbReference>
<sequence>MPLPKPELIVALGDTRYLVERPFGSWPQNAGFVTDVTVDSRGHVFVMLRHDPLTQPNDPRVIELSPEGDYIGGWGGDLIADSHMLTTDAQDRILCVDRDMHEVIICSVKGEKLGALGQRGEPAAPFNHPTDVHVSSWGDIYIADGYAASRVHRFSAYGVHIQSWGSQGSGDGQFGWPHAIWTHADGRVVVVDRTHNRVQVFDHNGAHLASWTHFYQPVAIWGDADGNTYVTDMIPSLQKIGPAGEKLGRCRPFLNGAHGIFGMANGDILLAETNPSRLTRLRLLDQ</sequence>
<evidence type="ECO:0000256" key="4">
    <source>
        <dbReference type="PROSITE-ProRule" id="PRU00504"/>
    </source>
</evidence>
<dbReference type="InterPro" id="IPR001258">
    <property type="entry name" value="NHL_repeat"/>
</dbReference>
<keyword evidence="2" id="KW-0677">Repeat</keyword>
<evidence type="ECO:0000256" key="2">
    <source>
        <dbReference type="ARBA" id="ARBA00022737"/>
    </source>
</evidence>
<dbReference type="PROSITE" id="PS51125">
    <property type="entry name" value="NHL"/>
    <property type="match status" value="1"/>
</dbReference>
<name>A0A0N1F5Y7_9HYPH</name>
<feature type="repeat" description="NHL" evidence="4">
    <location>
        <begin position="165"/>
        <end position="204"/>
    </location>
</feature>
<dbReference type="Gene3D" id="2.120.10.30">
    <property type="entry name" value="TolB, C-terminal domain"/>
    <property type="match status" value="1"/>
</dbReference>
<dbReference type="PANTHER" id="PTHR10680:SF38">
    <property type="entry name" value="BLL1368 PROTEIN"/>
    <property type="match status" value="1"/>
</dbReference>
<evidence type="ECO:0000256" key="1">
    <source>
        <dbReference type="ARBA" id="ARBA00022729"/>
    </source>
</evidence>
<dbReference type="EMBL" id="LGSZ01000031">
    <property type="protein sequence ID" value="KPH81186.1"/>
    <property type="molecule type" value="Genomic_DNA"/>
</dbReference>
<keyword evidence="3" id="KW-0325">Glycoprotein</keyword>
<dbReference type="PATRIC" id="fig|1526658.3.peg.5304"/>
<dbReference type="SUPFAM" id="SSF101898">
    <property type="entry name" value="NHL repeat"/>
    <property type="match status" value="1"/>
</dbReference>
<gene>
    <name evidence="5" type="ORF">AE618_09080</name>
</gene>
<organism evidence="5 6">
    <name type="scientific">Bosea vaviloviae</name>
    <dbReference type="NCBI Taxonomy" id="1526658"/>
    <lineage>
        <taxon>Bacteria</taxon>
        <taxon>Pseudomonadati</taxon>
        <taxon>Pseudomonadota</taxon>
        <taxon>Alphaproteobacteria</taxon>
        <taxon>Hyphomicrobiales</taxon>
        <taxon>Boseaceae</taxon>
        <taxon>Bosea</taxon>
    </lineage>
</organism>
<proteinExistence type="predicted"/>
<evidence type="ECO:0000256" key="3">
    <source>
        <dbReference type="ARBA" id="ARBA00023180"/>
    </source>
</evidence>
<accession>A0A0N1F5Y7</accession>
<evidence type="ECO:0000313" key="5">
    <source>
        <dbReference type="EMBL" id="KPH81186.1"/>
    </source>
</evidence>
<reference evidence="5 6" key="1">
    <citation type="submission" date="2015-07" db="EMBL/GenBank/DDBJ databases">
        <title>Whole genome sequencing of Bosea vaviloviae isolated from cave pool.</title>
        <authorList>
            <person name="Tan N.E.H."/>
            <person name="Lee Y.P."/>
            <person name="Gan H.M."/>
            <person name="Barton H."/>
            <person name="Savka M.A."/>
        </authorList>
    </citation>
    <scope>NUCLEOTIDE SEQUENCE [LARGE SCALE GENOMIC DNA]</scope>
    <source>
        <strain evidence="5 6">SD260</strain>
    </source>
</reference>
<keyword evidence="1" id="KW-0732">Signal</keyword>
<evidence type="ECO:0000313" key="6">
    <source>
        <dbReference type="Proteomes" id="UP000037822"/>
    </source>
</evidence>
<keyword evidence="6" id="KW-1185">Reference proteome</keyword>
<protein>
    <submittedName>
        <fullName evidence="5">Peptidase</fullName>
    </submittedName>
</protein>